<dbReference type="EMBL" id="JBHUGI010000027">
    <property type="protein sequence ID" value="MFD1928518.1"/>
    <property type="molecule type" value="Genomic_DNA"/>
</dbReference>
<feature type="transmembrane region" description="Helical" evidence="1">
    <location>
        <begin position="28"/>
        <end position="47"/>
    </location>
</feature>
<keyword evidence="3" id="KW-1185">Reference proteome</keyword>
<organism evidence="2 3">
    <name type="scientific">Sporosarcina siberiensis</name>
    <dbReference type="NCBI Taxonomy" id="1365606"/>
    <lineage>
        <taxon>Bacteria</taxon>
        <taxon>Bacillati</taxon>
        <taxon>Bacillota</taxon>
        <taxon>Bacilli</taxon>
        <taxon>Bacillales</taxon>
        <taxon>Caryophanaceae</taxon>
        <taxon>Sporosarcina</taxon>
    </lineage>
</organism>
<evidence type="ECO:0000313" key="2">
    <source>
        <dbReference type="EMBL" id="MFD1928518.1"/>
    </source>
</evidence>
<reference evidence="3" key="1">
    <citation type="journal article" date="2019" name="Int. J. Syst. Evol. Microbiol.">
        <title>The Global Catalogue of Microorganisms (GCM) 10K type strain sequencing project: providing services to taxonomists for standard genome sequencing and annotation.</title>
        <authorList>
            <consortium name="The Broad Institute Genomics Platform"/>
            <consortium name="The Broad Institute Genome Sequencing Center for Infectious Disease"/>
            <person name="Wu L."/>
            <person name="Ma J."/>
        </authorList>
    </citation>
    <scope>NUCLEOTIDE SEQUENCE [LARGE SCALE GENOMIC DNA]</scope>
    <source>
        <strain evidence="3">CGMCC 4.7177</strain>
    </source>
</reference>
<feature type="transmembrane region" description="Helical" evidence="1">
    <location>
        <begin position="6"/>
        <end position="21"/>
    </location>
</feature>
<name>A0ABW4SGB1_9BACL</name>
<keyword evidence="1" id="KW-1133">Transmembrane helix</keyword>
<accession>A0ABW4SGB1</accession>
<dbReference type="Proteomes" id="UP001597218">
    <property type="component" value="Unassembled WGS sequence"/>
</dbReference>
<keyword evidence="1" id="KW-0812">Transmembrane</keyword>
<dbReference type="RefSeq" id="WP_381537931.1">
    <property type="nucleotide sequence ID" value="NZ_JBHUGI010000027.1"/>
</dbReference>
<evidence type="ECO:0000313" key="3">
    <source>
        <dbReference type="Proteomes" id="UP001597218"/>
    </source>
</evidence>
<evidence type="ECO:0008006" key="4">
    <source>
        <dbReference type="Google" id="ProtNLM"/>
    </source>
</evidence>
<sequence>MDTILSLLIISVGAFVWFSLKKFKHKPFIVNFSLSAMLLLIVWKTSLMNPLDWLSIAVIVICGIAFIMQMILGFKNINPTEDSEIY</sequence>
<proteinExistence type="predicted"/>
<gene>
    <name evidence="2" type="ORF">ACFSFY_10695</name>
</gene>
<comment type="caution">
    <text evidence="2">The sequence shown here is derived from an EMBL/GenBank/DDBJ whole genome shotgun (WGS) entry which is preliminary data.</text>
</comment>
<feature type="transmembrane region" description="Helical" evidence="1">
    <location>
        <begin position="53"/>
        <end position="74"/>
    </location>
</feature>
<evidence type="ECO:0000256" key="1">
    <source>
        <dbReference type="SAM" id="Phobius"/>
    </source>
</evidence>
<protein>
    <recommendedName>
        <fullName evidence="4">YesK-like protein</fullName>
    </recommendedName>
</protein>
<keyword evidence="1" id="KW-0472">Membrane</keyword>